<dbReference type="Proteomes" id="UP000184278">
    <property type="component" value="Unassembled WGS sequence"/>
</dbReference>
<accession>A0A1M6FSJ6</accession>
<sequence>MSVKDVIKNSFLSSDSFTKTDVEQIFVSLLAALLLGLFIYLVYRVFYAGVIYSKSFAVTIVGMTVLTCMVTLAISTNVVISLGMVGALSIVRFRTAIKDPLDLLYLFWAITAGITAGAGMYFLAICSSIIMLVVIIIFYSRTSGQSIYVAVVHYTGDDTGDKILQELGKLKYCIKSKTLRAQETEMAIEISVKDKNLFFEEKIRNLENVKDITLIQYNGEYHGW</sequence>
<dbReference type="RefSeq" id="WP_073390339.1">
    <property type="nucleotide sequence ID" value="NZ_FQXK01000054.1"/>
</dbReference>
<keyword evidence="1" id="KW-1133">Transmembrane helix</keyword>
<dbReference type="EMBL" id="FQXK01000054">
    <property type="protein sequence ID" value="SHJ00642.1"/>
    <property type="molecule type" value="Genomic_DNA"/>
</dbReference>
<dbReference type="OrthoDB" id="9803265at2"/>
<dbReference type="AlphaFoldDB" id="A0A1M6FSJ6"/>
<feature type="transmembrane region" description="Helical" evidence="1">
    <location>
        <begin position="55"/>
        <end position="85"/>
    </location>
</feature>
<feature type="transmembrane region" description="Helical" evidence="1">
    <location>
        <begin position="105"/>
        <end position="138"/>
    </location>
</feature>
<evidence type="ECO:0000313" key="2">
    <source>
        <dbReference type="EMBL" id="SHJ00642.1"/>
    </source>
</evidence>
<evidence type="ECO:0000313" key="3">
    <source>
        <dbReference type="Proteomes" id="UP000184278"/>
    </source>
</evidence>
<dbReference type="GeneID" id="89510283"/>
<keyword evidence="1" id="KW-0472">Membrane</keyword>
<proteinExistence type="predicted"/>
<dbReference type="InterPro" id="IPR032531">
    <property type="entry name" value="DUF4956"/>
</dbReference>
<keyword evidence="1" id="KW-0812">Transmembrane</keyword>
<dbReference type="Pfam" id="PF16316">
    <property type="entry name" value="DUF4956"/>
    <property type="match status" value="1"/>
</dbReference>
<feature type="transmembrane region" description="Helical" evidence="1">
    <location>
        <begin position="25"/>
        <end position="43"/>
    </location>
</feature>
<reference evidence="3" key="1">
    <citation type="submission" date="2016-11" db="EMBL/GenBank/DDBJ databases">
        <authorList>
            <person name="Varghese N."/>
            <person name="Submissions S."/>
        </authorList>
    </citation>
    <scope>NUCLEOTIDE SEQUENCE [LARGE SCALE GENOMIC DNA]</scope>
    <source>
        <strain evidence="3">DSM 3071</strain>
    </source>
</reference>
<keyword evidence="3" id="KW-1185">Reference proteome</keyword>
<dbReference type="STRING" id="1121131.SAMN02745229_03966"/>
<protein>
    <submittedName>
        <fullName evidence="2">Uncharacterized membrane protein YhiD, involved in acid resistance</fullName>
    </submittedName>
</protein>
<gene>
    <name evidence="2" type="ORF">SAMN02745229_03966</name>
</gene>
<organism evidence="2 3">
    <name type="scientific">Butyrivibrio fibrisolvens DSM 3071</name>
    <dbReference type="NCBI Taxonomy" id="1121131"/>
    <lineage>
        <taxon>Bacteria</taxon>
        <taxon>Bacillati</taxon>
        <taxon>Bacillota</taxon>
        <taxon>Clostridia</taxon>
        <taxon>Lachnospirales</taxon>
        <taxon>Lachnospiraceae</taxon>
        <taxon>Butyrivibrio</taxon>
    </lineage>
</organism>
<evidence type="ECO:0000256" key="1">
    <source>
        <dbReference type="SAM" id="Phobius"/>
    </source>
</evidence>
<name>A0A1M6FSJ6_BUTFI</name>